<evidence type="ECO:0000313" key="3">
    <source>
        <dbReference type="Proteomes" id="UP000567179"/>
    </source>
</evidence>
<keyword evidence="3" id="KW-1185">Reference proteome</keyword>
<evidence type="ECO:0000313" key="2">
    <source>
        <dbReference type="EMBL" id="KAF5310984.1"/>
    </source>
</evidence>
<feature type="region of interest" description="Disordered" evidence="1">
    <location>
        <begin position="284"/>
        <end position="304"/>
    </location>
</feature>
<feature type="compositionally biased region" description="Polar residues" evidence="1">
    <location>
        <begin position="1"/>
        <end position="16"/>
    </location>
</feature>
<protein>
    <submittedName>
        <fullName evidence="2">Uncharacterized protein</fullName>
    </submittedName>
</protein>
<name>A0A8H5AU57_9AGAR</name>
<dbReference type="EMBL" id="JAACJJ010000057">
    <property type="protein sequence ID" value="KAF5310984.1"/>
    <property type="molecule type" value="Genomic_DNA"/>
</dbReference>
<sequence>MTGTPADTSRASTYSSPHHGHPQRPSVNLSTRCAASHRTRVLRVHILASTLDNEVQLVRQPTQQPLLALWCPAPPTSPLRRLSWVRPGFLPLPLHWSCYKQETVSAAAIDAVATLQEFAQNSLEALFHVSLVGKQAFLIIAVDPCVVQDAIEAERRLPPGPCYIHPLATSQLLTSSEGIRGHRTLLGAPLQSQGEIAIPKRNYVFFIWFLVVGVPHNSDYPAAALEALVVESLEREELDLEIPSISLRMFNQVSAMCKATSFINPAVRVDLHFSDSLKQRRPTSRGCHHAVNCGPSGTGTDGRGDGVVLAREKGSGDAEVYGSTVVKRKEWRSEKSEVVTESQPRFDLHSDDDAYGSPRHTFLAFVEAIHHDRHEFGGMQNQCQTPWFSNILATSYDALHPCAAAVSFLILIRILSDCLF</sequence>
<gene>
    <name evidence="2" type="ORF">D9619_007713</name>
</gene>
<dbReference type="Proteomes" id="UP000567179">
    <property type="component" value="Unassembled WGS sequence"/>
</dbReference>
<dbReference type="AlphaFoldDB" id="A0A8H5AU57"/>
<organism evidence="2 3">
    <name type="scientific">Psilocybe cf. subviscida</name>
    <dbReference type="NCBI Taxonomy" id="2480587"/>
    <lineage>
        <taxon>Eukaryota</taxon>
        <taxon>Fungi</taxon>
        <taxon>Dikarya</taxon>
        <taxon>Basidiomycota</taxon>
        <taxon>Agaricomycotina</taxon>
        <taxon>Agaricomycetes</taxon>
        <taxon>Agaricomycetidae</taxon>
        <taxon>Agaricales</taxon>
        <taxon>Agaricineae</taxon>
        <taxon>Strophariaceae</taxon>
        <taxon>Psilocybe</taxon>
    </lineage>
</organism>
<reference evidence="2 3" key="1">
    <citation type="journal article" date="2020" name="ISME J.">
        <title>Uncovering the hidden diversity of litter-decomposition mechanisms in mushroom-forming fungi.</title>
        <authorList>
            <person name="Floudas D."/>
            <person name="Bentzer J."/>
            <person name="Ahren D."/>
            <person name="Johansson T."/>
            <person name="Persson P."/>
            <person name="Tunlid A."/>
        </authorList>
    </citation>
    <scope>NUCLEOTIDE SEQUENCE [LARGE SCALE GENOMIC DNA]</scope>
    <source>
        <strain evidence="2 3">CBS 101986</strain>
    </source>
</reference>
<feature type="region of interest" description="Disordered" evidence="1">
    <location>
        <begin position="1"/>
        <end position="30"/>
    </location>
</feature>
<accession>A0A8H5AU57</accession>
<proteinExistence type="predicted"/>
<evidence type="ECO:0000256" key="1">
    <source>
        <dbReference type="SAM" id="MobiDB-lite"/>
    </source>
</evidence>
<comment type="caution">
    <text evidence="2">The sequence shown here is derived from an EMBL/GenBank/DDBJ whole genome shotgun (WGS) entry which is preliminary data.</text>
</comment>